<dbReference type="InterPro" id="IPR006311">
    <property type="entry name" value="TAT_signal"/>
</dbReference>
<reference evidence="3" key="1">
    <citation type="journal article" date="2019" name="Int. J. Syst. Evol. Microbiol.">
        <title>The Global Catalogue of Microorganisms (GCM) 10K type strain sequencing project: providing services to taxonomists for standard genome sequencing and annotation.</title>
        <authorList>
            <consortium name="The Broad Institute Genomics Platform"/>
            <consortium name="The Broad Institute Genome Sequencing Center for Infectious Disease"/>
            <person name="Wu L."/>
            <person name="Ma J."/>
        </authorList>
    </citation>
    <scope>NUCLEOTIDE SEQUENCE [LARGE SCALE GENOMIC DNA]</scope>
    <source>
        <strain evidence="3">CGMCC 1.12470</strain>
    </source>
</reference>
<dbReference type="Proteomes" id="UP001597261">
    <property type="component" value="Unassembled WGS sequence"/>
</dbReference>
<sequence length="146" mass="15560">MTSRKRIALAAAGLALAGGLATAPAATAAPSALSALSARPAGNVAASANKCSGWKEIHITGGAAKYMECTKKVNGKSYASGAFYLWDTKHDGKAVQAYAETDYNHWYGDDVTWSHFYSWADDTHHSPKISTGWHRGNDFGLVIELK</sequence>
<comment type="caution">
    <text evidence="2">The sequence shown here is derived from an EMBL/GenBank/DDBJ whole genome shotgun (WGS) entry which is preliminary data.</text>
</comment>
<keyword evidence="1" id="KW-0732">Signal</keyword>
<protein>
    <recommendedName>
        <fullName evidence="4">Secreted protein</fullName>
    </recommendedName>
</protein>
<evidence type="ECO:0000313" key="3">
    <source>
        <dbReference type="Proteomes" id="UP001597261"/>
    </source>
</evidence>
<dbReference type="RefSeq" id="WP_381078780.1">
    <property type="nucleotide sequence ID" value="NZ_JBHUDX010000011.1"/>
</dbReference>
<evidence type="ECO:0008006" key="4">
    <source>
        <dbReference type="Google" id="ProtNLM"/>
    </source>
</evidence>
<organism evidence="2 3">
    <name type="scientific">Streptomyces caeni</name>
    <dbReference type="NCBI Taxonomy" id="2307231"/>
    <lineage>
        <taxon>Bacteria</taxon>
        <taxon>Bacillati</taxon>
        <taxon>Actinomycetota</taxon>
        <taxon>Actinomycetes</taxon>
        <taxon>Kitasatosporales</taxon>
        <taxon>Streptomycetaceae</taxon>
        <taxon>Streptomyces</taxon>
    </lineage>
</organism>
<dbReference type="EMBL" id="JBHUDX010000011">
    <property type="protein sequence ID" value="MFD1657530.1"/>
    <property type="molecule type" value="Genomic_DNA"/>
</dbReference>
<feature type="chain" id="PRO_5047423065" description="Secreted protein" evidence="1">
    <location>
        <begin position="29"/>
        <end position="146"/>
    </location>
</feature>
<name>A0ABW4IJN2_9ACTN</name>
<accession>A0ABW4IJN2</accession>
<gene>
    <name evidence="2" type="ORF">ACFSL4_04625</name>
</gene>
<evidence type="ECO:0000313" key="2">
    <source>
        <dbReference type="EMBL" id="MFD1657530.1"/>
    </source>
</evidence>
<evidence type="ECO:0000256" key="1">
    <source>
        <dbReference type="SAM" id="SignalP"/>
    </source>
</evidence>
<proteinExistence type="predicted"/>
<dbReference type="PROSITE" id="PS51318">
    <property type="entry name" value="TAT"/>
    <property type="match status" value="1"/>
</dbReference>
<feature type="signal peptide" evidence="1">
    <location>
        <begin position="1"/>
        <end position="28"/>
    </location>
</feature>
<keyword evidence="3" id="KW-1185">Reference proteome</keyword>